<dbReference type="EMBL" id="CP144700">
    <property type="protein sequence ID" value="WVZ23400.1"/>
    <property type="molecule type" value="Genomic_DNA"/>
</dbReference>
<feature type="compositionally biased region" description="Low complexity" evidence="1">
    <location>
        <begin position="83"/>
        <end position="92"/>
    </location>
</feature>
<feature type="non-terminal residue" evidence="2">
    <location>
        <position position="1"/>
    </location>
</feature>
<evidence type="ECO:0000313" key="3">
    <source>
        <dbReference type="Proteomes" id="UP001374535"/>
    </source>
</evidence>
<organism evidence="2 3">
    <name type="scientific">Vigna mungo</name>
    <name type="common">Black gram</name>
    <name type="synonym">Phaseolus mungo</name>
    <dbReference type="NCBI Taxonomy" id="3915"/>
    <lineage>
        <taxon>Eukaryota</taxon>
        <taxon>Viridiplantae</taxon>
        <taxon>Streptophyta</taxon>
        <taxon>Embryophyta</taxon>
        <taxon>Tracheophyta</taxon>
        <taxon>Spermatophyta</taxon>
        <taxon>Magnoliopsida</taxon>
        <taxon>eudicotyledons</taxon>
        <taxon>Gunneridae</taxon>
        <taxon>Pentapetalae</taxon>
        <taxon>rosids</taxon>
        <taxon>fabids</taxon>
        <taxon>Fabales</taxon>
        <taxon>Fabaceae</taxon>
        <taxon>Papilionoideae</taxon>
        <taxon>50 kb inversion clade</taxon>
        <taxon>NPAAA clade</taxon>
        <taxon>indigoferoid/millettioid clade</taxon>
        <taxon>Phaseoleae</taxon>
        <taxon>Vigna</taxon>
    </lineage>
</organism>
<protein>
    <submittedName>
        <fullName evidence="2">Uncharacterized protein</fullName>
    </submittedName>
</protein>
<keyword evidence="3" id="KW-1185">Reference proteome</keyword>
<gene>
    <name evidence="2" type="ORF">V8G54_001944</name>
</gene>
<reference evidence="2 3" key="1">
    <citation type="journal article" date="2023" name="Life. Sci Alliance">
        <title>Evolutionary insights into 3D genome organization and epigenetic landscape of Vigna mungo.</title>
        <authorList>
            <person name="Junaid A."/>
            <person name="Singh B."/>
            <person name="Bhatia S."/>
        </authorList>
    </citation>
    <scope>NUCLEOTIDE SEQUENCE [LARGE SCALE GENOMIC DNA]</scope>
    <source>
        <strain evidence="2">Urdbean</strain>
    </source>
</reference>
<evidence type="ECO:0000256" key="1">
    <source>
        <dbReference type="SAM" id="MobiDB-lite"/>
    </source>
</evidence>
<sequence>ECRCRWVGLGVTGSTLPSFSFTRSHTSTPNISVFFRSQSHSPAFRYFTRYNPHLHVVVTFDSKATSLDLTQPDFDHTGGGSDANGNSNGPDNSKGEEGSGSDKRKMALLMSQKFTLVYVALVRGTSFSLSRDVYTTMFLWCLAMGFLKSGNQNSLLAGGLSASLLYYVYTELPGRLVFASSMGLGK</sequence>
<proteinExistence type="predicted"/>
<feature type="compositionally biased region" description="Basic and acidic residues" evidence="1">
    <location>
        <begin position="93"/>
        <end position="102"/>
    </location>
</feature>
<accession>A0AAQ3P7Y4</accession>
<dbReference type="AlphaFoldDB" id="A0AAQ3P7Y4"/>
<dbReference type="Proteomes" id="UP001374535">
    <property type="component" value="Chromosome 1"/>
</dbReference>
<feature type="region of interest" description="Disordered" evidence="1">
    <location>
        <begin position="75"/>
        <end position="102"/>
    </location>
</feature>
<evidence type="ECO:0000313" key="2">
    <source>
        <dbReference type="EMBL" id="WVZ23400.1"/>
    </source>
</evidence>
<name>A0AAQ3P7Y4_VIGMU</name>